<evidence type="ECO:0000313" key="3">
    <source>
        <dbReference type="EMBL" id="EJU02911.1"/>
    </source>
</evidence>
<dbReference type="RefSeq" id="XP_040629805.1">
    <property type="nucleotide sequence ID" value="XM_040768369.1"/>
</dbReference>
<accession>M5FXY3</accession>
<protein>
    <submittedName>
        <fullName evidence="3">Uncharacterized protein</fullName>
    </submittedName>
</protein>
<feature type="transmembrane region" description="Helical" evidence="2">
    <location>
        <begin position="30"/>
        <end position="50"/>
    </location>
</feature>
<keyword evidence="2" id="KW-0472">Membrane</keyword>
<evidence type="ECO:0000256" key="2">
    <source>
        <dbReference type="SAM" id="Phobius"/>
    </source>
</evidence>
<reference evidence="3 4" key="1">
    <citation type="journal article" date="2012" name="Science">
        <title>The Paleozoic origin of enzymatic lignin decomposition reconstructed from 31 fungal genomes.</title>
        <authorList>
            <person name="Floudas D."/>
            <person name="Binder M."/>
            <person name="Riley R."/>
            <person name="Barry K."/>
            <person name="Blanchette R.A."/>
            <person name="Henrissat B."/>
            <person name="Martinez A.T."/>
            <person name="Otillar R."/>
            <person name="Spatafora J.W."/>
            <person name="Yadav J.S."/>
            <person name="Aerts A."/>
            <person name="Benoit I."/>
            <person name="Boyd A."/>
            <person name="Carlson A."/>
            <person name="Copeland A."/>
            <person name="Coutinho P.M."/>
            <person name="de Vries R.P."/>
            <person name="Ferreira P."/>
            <person name="Findley K."/>
            <person name="Foster B."/>
            <person name="Gaskell J."/>
            <person name="Glotzer D."/>
            <person name="Gorecki P."/>
            <person name="Heitman J."/>
            <person name="Hesse C."/>
            <person name="Hori C."/>
            <person name="Igarashi K."/>
            <person name="Jurgens J.A."/>
            <person name="Kallen N."/>
            <person name="Kersten P."/>
            <person name="Kohler A."/>
            <person name="Kuees U."/>
            <person name="Kumar T.K.A."/>
            <person name="Kuo A."/>
            <person name="LaButti K."/>
            <person name="Larrondo L.F."/>
            <person name="Lindquist E."/>
            <person name="Ling A."/>
            <person name="Lombard V."/>
            <person name="Lucas S."/>
            <person name="Lundell T."/>
            <person name="Martin R."/>
            <person name="McLaughlin D.J."/>
            <person name="Morgenstern I."/>
            <person name="Morin E."/>
            <person name="Murat C."/>
            <person name="Nagy L.G."/>
            <person name="Nolan M."/>
            <person name="Ohm R.A."/>
            <person name="Patyshakuliyeva A."/>
            <person name="Rokas A."/>
            <person name="Ruiz-Duenas F.J."/>
            <person name="Sabat G."/>
            <person name="Salamov A."/>
            <person name="Samejima M."/>
            <person name="Schmutz J."/>
            <person name="Slot J.C."/>
            <person name="St John F."/>
            <person name="Stenlid J."/>
            <person name="Sun H."/>
            <person name="Sun S."/>
            <person name="Syed K."/>
            <person name="Tsang A."/>
            <person name="Wiebenga A."/>
            <person name="Young D."/>
            <person name="Pisabarro A."/>
            <person name="Eastwood D.C."/>
            <person name="Martin F."/>
            <person name="Cullen D."/>
            <person name="Grigoriev I.V."/>
            <person name="Hibbett D.S."/>
        </authorList>
    </citation>
    <scope>NUCLEOTIDE SEQUENCE [LARGE SCALE GENOMIC DNA]</scope>
    <source>
        <strain evidence="3 4">DJM-731 SS1</strain>
    </source>
</reference>
<dbReference type="AlphaFoldDB" id="M5FXY3"/>
<dbReference type="Proteomes" id="UP000030653">
    <property type="component" value="Unassembled WGS sequence"/>
</dbReference>
<keyword evidence="2" id="KW-1133">Transmembrane helix</keyword>
<dbReference type="GeneID" id="63683431"/>
<feature type="compositionally biased region" description="Low complexity" evidence="1">
    <location>
        <begin position="182"/>
        <end position="192"/>
    </location>
</feature>
<evidence type="ECO:0000313" key="4">
    <source>
        <dbReference type="Proteomes" id="UP000030653"/>
    </source>
</evidence>
<feature type="compositionally biased region" description="Acidic residues" evidence="1">
    <location>
        <begin position="212"/>
        <end position="224"/>
    </location>
</feature>
<name>M5FXY3_DACPD</name>
<feature type="transmembrane region" description="Helical" evidence="2">
    <location>
        <begin position="56"/>
        <end position="77"/>
    </location>
</feature>
<feature type="region of interest" description="Disordered" evidence="1">
    <location>
        <begin position="178"/>
        <end position="224"/>
    </location>
</feature>
<organism evidence="3 4">
    <name type="scientific">Dacryopinax primogenitus (strain DJM 731)</name>
    <name type="common">Brown rot fungus</name>
    <dbReference type="NCBI Taxonomy" id="1858805"/>
    <lineage>
        <taxon>Eukaryota</taxon>
        <taxon>Fungi</taxon>
        <taxon>Dikarya</taxon>
        <taxon>Basidiomycota</taxon>
        <taxon>Agaricomycotina</taxon>
        <taxon>Dacrymycetes</taxon>
        <taxon>Dacrymycetales</taxon>
        <taxon>Dacrymycetaceae</taxon>
        <taxon>Dacryopinax</taxon>
    </lineage>
</organism>
<dbReference type="EMBL" id="JH795861">
    <property type="protein sequence ID" value="EJU02911.1"/>
    <property type="molecule type" value="Genomic_DNA"/>
</dbReference>
<sequence length="224" mass="24428">MTPHWAASSLHSGPAQCLCRAWTTSLWDKTFWTATTVWTASVLAMILWNTTVAGQLRIFPVPVVCITIASALWFGIVDLKSLERKLSTEQHQLNDRSGRLEGEITESLQLLERDVVQQNQALHHLIETTLPNLRASALDLPPLYDPNLDTLSETSSNSGSHTPSSLYLNEVLGENSTIQTGSASQSGSDFSSLLNNLHGGSRTNIRDPAASEVDEAEAADGFEQ</sequence>
<proteinExistence type="predicted"/>
<keyword evidence="4" id="KW-1185">Reference proteome</keyword>
<gene>
    <name evidence="3" type="ORF">DACRYDRAFT_106993</name>
</gene>
<evidence type="ECO:0000256" key="1">
    <source>
        <dbReference type="SAM" id="MobiDB-lite"/>
    </source>
</evidence>
<dbReference type="HOGENOM" id="CLU_1234984_0_0_1"/>
<keyword evidence="2" id="KW-0812">Transmembrane</keyword>